<organism evidence="3 4">
    <name type="scientific">Mycena rosella</name>
    <name type="common">Pink bonnet</name>
    <name type="synonym">Agaricus rosellus</name>
    <dbReference type="NCBI Taxonomy" id="1033263"/>
    <lineage>
        <taxon>Eukaryota</taxon>
        <taxon>Fungi</taxon>
        <taxon>Dikarya</taxon>
        <taxon>Basidiomycota</taxon>
        <taxon>Agaricomycotina</taxon>
        <taxon>Agaricomycetes</taxon>
        <taxon>Agaricomycetidae</taxon>
        <taxon>Agaricales</taxon>
        <taxon>Marasmiineae</taxon>
        <taxon>Mycenaceae</taxon>
        <taxon>Mycena</taxon>
    </lineage>
</organism>
<dbReference type="Proteomes" id="UP001221757">
    <property type="component" value="Unassembled WGS sequence"/>
</dbReference>
<protein>
    <submittedName>
        <fullName evidence="3">Uncharacterized protein</fullName>
    </submittedName>
</protein>
<accession>A0AAD7D079</accession>
<sequence length="177" mass="19531">MAQDITSRKIVTDGAAKLIEDNAHRLSHSSDNLPHCRAQKSYPQVSRGVSRGGGQTEPGELQNNPANTAVTDELLAHEYFGHLSRFANLLFWIFGPLLFAFYSVQMGMLATHYPGLSWNFAGTVFAVCTFNFGPRAITVPHLDFGNLSWGWCTITALGKFNPNLGGHLILWDLKLVI</sequence>
<gene>
    <name evidence="3" type="ORF">B0H17DRAFT_1209270</name>
</gene>
<evidence type="ECO:0000313" key="4">
    <source>
        <dbReference type="Proteomes" id="UP001221757"/>
    </source>
</evidence>
<reference evidence="3" key="1">
    <citation type="submission" date="2023-03" db="EMBL/GenBank/DDBJ databases">
        <title>Massive genome expansion in bonnet fungi (Mycena s.s.) driven by repeated elements and novel gene families across ecological guilds.</title>
        <authorList>
            <consortium name="Lawrence Berkeley National Laboratory"/>
            <person name="Harder C.B."/>
            <person name="Miyauchi S."/>
            <person name="Viragh M."/>
            <person name="Kuo A."/>
            <person name="Thoen E."/>
            <person name="Andreopoulos B."/>
            <person name="Lu D."/>
            <person name="Skrede I."/>
            <person name="Drula E."/>
            <person name="Henrissat B."/>
            <person name="Morin E."/>
            <person name="Kohler A."/>
            <person name="Barry K."/>
            <person name="LaButti K."/>
            <person name="Morin E."/>
            <person name="Salamov A."/>
            <person name="Lipzen A."/>
            <person name="Mereny Z."/>
            <person name="Hegedus B."/>
            <person name="Baldrian P."/>
            <person name="Stursova M."/>
            <person name="Weitz H."/>
            <person name="Taylor A."/>
            <person name="Grigoriev I.V."/>
            <person name="Nagy L.G."/>
            <person name="Martin F."/>
            <person name="Kauserud H."/>
        </authorList>
    </citation>
    <scope>NUCLEOTIDE SEQUENCE</scope>
    <source>
        <strain evidence="3">CBHHK067</strain>
    </source>
</reference>
<dbReference type="AlphaFoldDB" id="A0AAD7D079"/>
<proteinExistence type="predicted"/>
<evidence type="ECO:0000313" key="3">
    <source>
        <dbReference type="EMBL" id="KAJ7670536.1"/>
    </source>
</evidence>
<keyword evidence="2" id="KW-0812">Transmembrane</keyword>
<feature type="transmembrane region" description="Helical" evidence="2">
    <location>
        <begin position="86"/>
        <end position="104"/>
    </location>
</feature>
<dbReference type="EMBL" id="JARKIE010000179">
    <property type="protein sequence ID" value="KAJ7670536.1"/>
    <property type="molecule type" value="Genomic_DNA"/>
</dbReference>
<evidence type="ECO:0000256" key="2">
    <source>
        <dbReference type="SAM" id="Phobius"/>
    </source>
</evidence>
<keyword evidence="2" id="KW-1133">Transmembrane helix</keyword>
<keyword evidence="2" id="KW-0472">Membrane</keyword>
<keyword evidence="4" id="KW-1185">Reference proteome</keyword>
<comment type="caution">
    <text evidence="3">The sequence shown here is derived from an EMBL/GenBank/DDBJ whole genome shotgun (WGS) entry which is preliminary data.</text>
</comment>
<evidence type="ECO:0000256" key="1">
    <source>
        <dbReference type="SAM" id="MobiDB-lite"/>
    </source>
</evidence>
<name>A0AAD7D079_MYCRO</name>
<feature type="region of interest" description="Disordered" evidence="1">
    <location>
        <begin position="29"/>
        <end position="65"/>
    </location>
</feature>